<accession>A0A128A0W0</accession>
<evidence type="ECO:0000313" key="3">
    <source>
        <dbReference type="Proteomes" id="UP000196239"/>
    </source>
</evidence>
<dbReference type="Pfam" id="PF01041">
    <property type="entry name" value="DegT_DnrJ_EryC1"/>
    <property type="match status" value="1"/>
</dbReference>
<dbReference type="EMBL" id="LN890280">
    <property type="protein sequence ID" value="CUR50993.1"/>
    <property type="molecule type" value="Genomic_DNA"/>
</dbReference>
<comment type="similarity">
    <text evidence="1">Belongs to the DegT/DnrJ/EryC1 family.</text>
</comment>
<dbReference type="InterPro" id="IPR015422">
    <property type="entry name" value="PyrdxlP-dep_Trfase_small"/>
</dbReference>
<reference evidence="3" key="1">
    <citation type="submission" date="2015-10" db="EMBL/GenBank/DDBJ databases">
        <authorList>
            <person name="Lehtovirta-Morley L.E."/>
            <person name="Vieille C."/>
        </authorList>
    </citation>
    <scope>NUCLEOTIDE SEQUENCE [LARGE SCALE GENOMIC DNA]</scope>
</reference>
<dbReference type="InterPro" id="IPR000653">
    <property type="entry name" value="DegT/StrS_aminotransferase"/>
</dbReference>
<dbReference type="CDD" id="cd00616">
    <property type="entry name" value="AHBA_syn"/>
    <property type="match status" value="1"/>
</dbReference>
<dbReference type="InterPro" id="IPR015421">
    <property type="entry name" value="PyrdxlP-dep_Trfase_major"/>
</dbReference>
<dbReference type="Gene3D" id="3.90.1150.10">
    <property type="entry name" value="Aspartate Aminotransferase, domain 1"/>
    <property type="match status" value="1"/>
</dbReference>
<dbReference type="PANTHER" id="PTHR30244:SF34">
    <property type="entry name" value="DTDP-4-AMINO-4,6-DIDEOXYGALACTOSE TRANSAMINASE"/>
    <property type="match status" value="1"/>
</dbReference>
<dbReference type="AlphaFoldDB" id="A0A128A0W0"/>
<dbReference type="KEGG" id="ndv:NDEV_0228"/>
<evidence type="ECO:0000313" key="2">
    <source>
        <dbReference type="EMBL" id="CUR50993.1"/>
    </source>
</evidence>
<dbReference type="PIRSF" id="PIRSF000390">
    <property type="entry name" value="PLP_StrS"/>
    <property type="match status" value="1"/>
</dbReference>
<keyword evidence="3" id="KW-1185">Reference proteome</keyword>
<dbReference type="GO" id="GO:0008483">
    <property type="term" value="F:transaminase activity"/>
    <property type="evidence" value="ECO:0007669"/>
    <property type="project" value="UniProtKB-KW"/>
</dbReference>
<name>A0A128A0W0_9ARCH</name>
<sequence length="358" mass="40436">MKKRIFLMRPKIDTREMSLIKKVLDSKILTEGKITHQFEQKVAKYVKARYAIATTSATTSLHTSLESLGVKGKKVLVSDFTFPATVLTIDLAGGIPVLVDVDKETMNVTRKIVEESLDESTRFVLPVSLFGNPLEEDFYKIRRDGIKILEDAATNLGTKIGNKYVGSLADITCFSFHPRKIITTGEGGMITTNDKNLADKCSSYKMFGKVGSEFVNAGTNYKISDILSAIGLAQMEKIEGIIKKRISQAKIYDELLSKVDFVHKQKPVENSRHTYQSYVCYITKPGLRDKIRTKLAQQNVETQIGTYALHCLPAFRKYRRKGNLENSEFLYKNAISLPLHEELTIDDQEFICKTIREI</sequence>
<dbReference type="SUPFAM" id="SSF53383">
    <property type="entry name" value="PLP-dependent transferases"/>
    <property type="match status" value="1"/>
</dbReference>
<organism evidence="2 3">
    <name type="scientific">Nitrosotalea devaniterrae</name>
    <dbReference type="NCBI Taxonomy" id="1078905"/>
    <lineage>
        <taxon>Archaea</taxon>
        <taxon>Nitrososphaerota</taxon>
        <taxon>Nitrososphaeria</taxon>
        <taxon>Nitrosotaleales</taxon>
        <taxon>Nitrosotaleaceae</taxon>
        <taxon>Nitrosotalea</taxon>
    </lineage>
</organism>
<dbReference type="GO" id="GO:0030170">
    <property type="term" value="F:pyridoxal phosphate binding"/>
    <property type="evidence" value="ECO:0007669"/>
    <property type="project" value="TreeGrafter"/>
</dbReference>
<dbReference type="InterPro" id="IPR015424">
    <property type="entry name" value="PyrdxlP-dep_Trfase"/>
</dbReference>
<dbReference type="PANTHER" id="PTHR30244">
    <property type="entry name" value="TRANSAMINASE"/>
    <property type="match status" value="1"/>
</dbReference>
<keyword evidence="2" id="KW-0808">Transferase</keyword>
<dbReference type="GO" id="GO:0000271">
    <property type="term" value="P:polysaccharide biosynthetic process"/>
    <property type="evidence" value="ECO:0007669"/>
    <property type="project" value="TreeGrafter"/>
</dbReference>
<protein>
    <submittedName>
        <fullName evidence="2">Pyridoxal-phosphate dependent aminotransferase</fullName>
    </submittedName>
</protein>
<keyword evidence="2" id="KW-0032">Aminotransferase</keyword>
<keyword evidence="1" id="KW-0663">Pyridoxal phosphate</keyword>
<proteinExistence type="inferred from homology"/>
<gene>
    <name evidence="2" type="ORF">NDEV_0228</name>
</gene>
<dbReference type="Gene3D" id="3.40.640.10">
    <property type="entry name" value="Type I PLP-dependent aspartate aminotransferase-like (Major domain)"/>
    <property type="match status" value="1"/>
</dbReference>
<dbReference type="Proteomes" id="UP000196239">
    <property type="component" value="Chromosome 1"/>
</dbReference>
<evidence type="ECO:0000256" key="1">
    <source>
        <dbReference type="RuleBase" id="RU004508"/>
    </source>
</evidence>